<feature type="compositionally biased region" description="Polar residues" evidence="3">
    <location>
        <begin position="90"/>
        <end position="105"/>
    </location>
</feature>
<protein>
    <recommendedName>
        <fullName evidence="4">CCHC-type domain-containing protein</fullName>
    </recommendedName>
</protein>
<dbReference type="InterPro" id="IPR036397">
    <property type="entry name" value="RNaseH_sf"/>
</dbReference>
<dbReference type="InterPro" id="IPR054722">
    <property type="entry name" value="PolX-like_BBD"/>
</dbReference>
<dbReference type="PROSITE" id="PS50158">
    <property type="entry name" value="ZF_CCHC"/>
    <property type="match status" value="1"/>
</dbReference>
<proteinExistence type="predicted"/>
<dbReference type="SMART" id="SM00343">
    <property type="entry name" value="ZnF_C2HC"/>
    <property type="match status" value="1"/>
</dbReference>
<keyword evidence="2" id="KW-0863">Zinc-finger</keyword>
<evidence type="ECO:0000259" key="4">
    <source>
        <dbReference type="PROSITE" id="PS50158"/>
    </source>
</evidence>
<keyword evidence="6" id="KW-1185">Reference proteome</keyword>
<keyword evidence="2" id="KW-0862">Zinc</keyword>
<reference evidence="5" key="3">
    <citation type="submission" date="2022-06" db="UniProtKB">
        <authorList>
            <consortium name="EnsemblPlants"/>
        </authorList>
    </citation>
    <scope>IDENTIFICATION</scope>
</reference>
<sequence length="401" mass="44812">MAQEEVRLKLTRTGEANASRSAFTVSEWKETRECFNCGEKGHISINCTAQRREIRGRGRGYGRGGYRGVRGRGNSRGSNYSSGFKANLANLATQEEGTSTTSQGESKSRSQEDNTFGNFAHFVYTGEGNFANASISTHDFLPDWILDSGASKHVAGTSTEFESYTQYPITHCEAIQTADGTSQLIKGVGSVQCTPTIKLSDVLHVPAFPVNLLSLSALIDQIDCRITLDKKICLIQERMTGRKLGTGTRRSGLWYMDCDVSRSGASPILDVLVGVSETMAMIHHCRMGHMAFDKLSKMFPDVMRGVDKSKLVCDACEYAKHTRISYLSKGLRSISPFMLIHSDVWTCPVVSVSGMKYFVTFIDCHTRMTWVYLMRHKDEVFQCFQEFYAYVRNQFNVQVQV</sequence>
<organism evidence="5 6">
    <name type="scientific">Triticum urartu</name>
    <name type="common">Red wild einkorn</name>
    <name type="synonym">Crithodium urartu</name>
    <dbReference type="NCBI Taxonomy" id="4572"/>
    <lineage>
        <taxon>Eukaryota</taxon>
        <taxon>Viridiplantae</taxon>
        <taxon>Streptophyta</taxon>
        <taxon>Embryophyta</taxon>
        <taxon>Tracheophyta</taxon>
        <taxon>Spermatophyta</taxon>
        <taxon>Magnoliopsida</taxon>
        <taxon>Liliopsida</taxon>
        <taxon>Poales</taxon>
        <taxon>Poaceae</taxon>
        <taxon>BOP clade</taxon>
        <taxon>Pooideae</taxon>
        <taxon>Triticodae</taxon>
        <taxon>Triticeae</taxon>
        <taxon>Triticinae</taxon>
        <taxon>Triticum</taxon>
    </lineage>
</organism>
<keyword evidence="1" id="KW-0645">Protease</keyword>
<dbReference type="Proteomes" id="UP000015106">
    <property type="component" value="Chromosome 4"/>
</dbReference>
<dbReference type="AlphaFoldDB" id="A0A8R7Q9U8"/>
<evidence type="ECO:0000256" key="1">
    <source>
        <dbReference type="ARBA" id="ARBA00022670"/>
    </source>
</evidence>
<dbReference type="GO" id="GO:0006508">
    <property type="term" value="P:proteolysis"/>
    <property type="evidence" value="ECO:0007669"/>
    <property type="project" value="UniProtKB-KW"/>
</dbReference>
<dbReference type="SUPFAM" id="SSF53098">
    <property type="entry name" value="Ribonuclease H-like"/>
    <property type="match status" value="1"/>
</dbReference>
<dbReference type="Gene3D" id="3.30.420.10">
    <property type="entry name" value="Ribonuclease H-like superfamily/Ribonuclease H"/>
    <property type="match status" value="1"/>
</dbReference>
<dbReference type="PANTHER" id="PTHR42648">
    <property type="entry name" value="TRANSPOSASE, PUTATIVE-RELATED"/>
    <property type="match status" value="1"/>
</dbReference>
<evidence type="ECO:0000313" key="5">
    <source>
        <dbReference type="EnsemblPlants" id="TuG1812G0400003600.01.T02.cds244329"/>
    </source>
</evidence>
<dbReference type="Gramene" id="TuG1812G0400003612.01.T02">
    <property type="protein sequence ID" value="TuG1812G0400003612.01.T02.cds467732"/>
    <property type="gene ID" value="TuG1812G0400003612.01"/>
</dbReference>
<keyword evidence="2" id="KW-0479">Metal-binding</keyword>
<dbReference type="GO" id="GO:0008233">
    <property type="term" value="F:peptidase activity"/>
    <property type="evidence" value="ECO:0007669"/>
    <property type="project" value="UniProtKB-KW"/>
</dbReference>
<dbReference type="EnsemblPlants" id="TuG1812G0400003612.01.T02">
    <property type="protein sequence ID" value="TuG1812G0400003612.01.T02.cds467732"/>
    <property type="gene ID" value="TuG1812G0400003612.01"/>
</dbReference>
<dbReference type="InterPro" id="IPR036875">
    <property type="entry name" value="Znf_CCHC_sf"/>
</dbReference>
<dbReference type="Pfam" id="PF13976">
    <property type="entry name" value="gag_pre-integrs"/>
    <property type="match status" value="1"/>
</dbReference>
<dbReference type="SUPFAM" id="SSF57756">
    <property type="entry name" value="Retrovirus zinc finger-like domains"/>
    <property type="match status" value="1"/>
</dbReference>
<dbReference type="InterPro" id="IPR012337">
    <property type="entry name" value="RNaseH-like_sf"/>
</dbReference>
<reference evidence="5" key="2">
    <citation type="submission" date="2018-03" db="EMBL/GenBank/DDBJ databases">
        <title>The Triticum urartu genome reveals the dynamic nature of wheat genome evolution.</title>
        <authorList>
            <person name="Ling H."/>
            <person name="Ma B."/>
            <person name="Shi X."/>
            <person name="Liu H."/>
            <person name="Dong L."/>
            <person name="Sun H."/>
            <person name="Cao Y."/>
            <person name="Gao Q."/>
            <person name="Zheng S."/>
            <person name="Li Y."/>
            <person name="Yu Y."/>
            <person name="Du H."/>
            <person name="Qi M."/>
            <person name="Li Y."/>
            <person name="Yu H."/>
            <person name="Cui Y."/>
            <person name="Wang N."/>
            <person name="Chen C."/>
            <person name="Wu H."/>
            <person name="Zhao Y."/>
            <person name="Zhang J."/>
            <person name="Li Y."/>
            <person name="Zhou W."/>
            <person name="Zhang B."/>
            <person name="Hu W."/>
            <person name="Eijk M."/>
            <person name="Tang J."/>
            <person name="Witsenboer H."/>
            <person name="Zhao S."/>
            <person name="Li Z."/>
            <person name="Zhang A."/>
            <person name="Wang D."/>
            <person name="Liang C."/>
        </authorList>
    </citation>
    <scope>NUCLEOTIDE SEQUENCE [LARGE SCALE GENOMIC DNA]</scope>
    <source>
        <strain evidence="5">cv. G1812</strain>
    </source>
</reference>
<evidence type="ECO:0000256" key="3">
    <source>
        <dbReference type="SAM" id="MobiDB-lite"/>
    </source>
</evidence>
<dbReference type="PANTHER" id="PTHR42648:SF22">
    <property type="entry name" value="REVERSE TRANSCRIPTASE TY1_COPIA-TYPE DOMAIN-CONTAINING PROTEIN"/>
    <property type="match status" value="1"/>
</dbReference>
<feature type="domain" description="CCHC-type" evidence="4">
    <location>
        <begin position="34"/>
        <end position="47"/>
    </location>
</feature>
<dbReference type="EnsemblPlants" id="TuG1812G0400003600.01.T02">
    <property type="protein sequence ID" value="TuG1812G0400003600.01.T02.cds244329"/>
    <property type="gene ID" value="TuG1812G0400003600.01"/>
</dbReference>
<accession>A0A8R7Q9U8</accession>
<dbReference type="Gene3D" id="4.10.60.10">
    <property type="entry name" value="Zinc finger, CCHC-type"/>
    <property type="match status" value="1"/>
</dbReference>
<dbReference type="GO" id="GO:0003676">
    <property type="term" value="F:nucleic acid binding"/>
    <property type="evidence" value="ECO:0007669"/>
    <property type="project" value="InterPro"/>
</dbReference>
<reference evidence="6" key="1">
    <citation type="journal article" date="2013" name="Nature">
        <title>Draft genome of the wheat A-genome progenitor Triticum urartu.</title>
        <authorList>
            <person name="Ling H.Q."/>
            <person name="Zhao S."/>
            <person name="Liu D."/>
            <person name="Wang J."/>
            <person name="Sun H."/>
            <person name="Zhang C."/>
            <person name="Fan H."/>
            <person name="Li D."/>
            <person name="Dong L."/>
            <person name="Tao Y."/>
            <person name="Gao C."/>
            <person name="Wu H."/>
            <person name="Li Y."/>
            <person name="Cui Y."/>
            <person name="Guo X."/>
            <person name="Zheng S."/>
            <person name="Wang B."/>
            <person name="Yu K."/>
            <person name="Liang Q."/>
            <person name="Yang W."/>
            <person name="Lou X."/>
            <person name="Chen J."/>
            <person name="Feng M."/>
            <person name="Jian J."/>
            <person name="Zhang X."/>
            <person name="Luo G."/>
            <person name="Jiang Y."/>
            <person name="Liu J."/>
            <person name="Wang Z."/>
            <person name="Sha Y."/>
            <person name="Zhang B."/>
            <person name="Wu H."/>
            <person name="Tang D."/>
            <person name="Shen Q."/>
            <person name="Xue P."/>
            <person name="Zou S."/>
            <person name="Wang X."/>
            <person name="Liu X."/>
            <person name="Wang F."/>
            <person name="Yang Y."/>
            <person name="An X."/>
            <person name="Dong Z."/>
            <person name="Zhang K."/>
            <person name="Zhang X."/>
            <person name="Luo M.C."/>
            <person name="Dvorak J."/>
            <person name="Tong Y."/>
            <person name="Wang J."/>
            <person name="Yang H."/>
            <person name="Li Z."/>
            <person name="Wang D."/>
            <person name="Zhang A."/>
            <person name="Wang J."/>
        </authorList>
    </citation>
    <scope>NUCLEOTIDE SEQUENCE</scope>
    <source>
        <strain evidence="6">cv. G1812</strain>
    </source>
</reference>
<dbReference type="GO" id="GO:0008270">
    <property type="term" value="F:zinc ion binding"/>
    <property type="evidence" value="ECO:0007669"/>
    <property type="project" value="UniProtKB-KW"/>
</dbReference>
<feature type="region of interest" description="Disordered" evidence="3">
    <location>
        <begin position="61"/>
        <end position="112"/>
    </location>
</feature>
<dbReference type="Gramene" id="TuG1812G0400003600.01.T02">
    <property type="protein sequence ID" value="TuG1812G0400003600.01.T02.cds244329"/>
    <property type="gene ID" value="TuG1812G0400003600.01"/>
</dbReference>
<dbReference type="Pfam" id="PF22936">
    <property type="entry name" value="Pol_BBD"/>
    <property type="match status" value="1"/>
</dbReference>
<evidence type="ECO:0000313" key="6">
    <source>
        <dbReference type="Proteomes" id="UP000015106"/>
    </source>
</evidence>
<evidence type="ECO:0000256" key="2">
    <source>
        <dbReference type="PROSITE-ProRule" id="PRU00047"/>
    </source>
</evidence>
<dbReference type="Pfam" id="PF00098">
    <property type="entry name" value="zf-CCHC"/>
    <property type="match status" value="1"/>
</dbReference>
<dbReference type="InterPro" id="IPR025724">
    <property type="entry name" value="GAG-pre-integrase_dom"/>
</dbReference>
<name>A0A8R7Q9U8_TRIUA</name>
<keyword evidence="1" id="KW-0378">Hydrolase</keyword>
<dbReference type="InterPro" id="IPR039537">
    <property type="entry name" value="Retrotran_Ty1/copia-like"/>
</dbReference>
<dbReference type="InterPro" id="IPR001878">
    <property type="entry name" value="Znf_CCHC"/>
</dbReference>